<dbReference type="AlphaFoldDB" id="A0A0B8Q385"/>
<sequence length="78" mass="9214">MLRKKGYYEYTRYGYARGDEALNYVENIRRYYQSIIGHVDKRDHKQVETNTDDLLVIHSEDIPESAAQSTDEQGIEQE</sequence>
<dbReference type="STRING" id="1481914.JCM19241_2421"/>
<gene>
    <name evidence="1" type="ORF">JCM19241_2421</name>
</gene>
<dbReference type="Proteomes" id="UP000031666">
    <property type="component" value="Unassembled WGS sequence"/>
</dbReference>
<protein>
    <submittedName>
        <fullName evidence="1">Transglycosylase</fullName>
    </submittedName>
</protein>
<proteinExistence type="predicted"/>
<name>A0A0B8Q385_9VIBR</name>
<dbReference type="EMBL" id="BBSC01000001">
    <property type="protein sequence ID" value="GAM72966.1"/>
    <property type="molecule type" value="Genomic_DNA"/>
</dbReference>
<comment type="caution">
    <text evidence="1">The sequence shown here is derived from an EMBL/GenBank/DDBJ whole genome shotgun (WGS) entry which is preliminary data.</text>
</comment>
<evidence type="ECO:0000313" key="2">
    <source>
        <dbReference type="Proteomes" id="UP000031666"/>
    </source>
</evidence>
<evidence type="ECO:0000313" key="1">
    <source>
        <dbReference type="EMBL" id="GAM72966.1"/>
    </source>
</evidence>
<accession>A0A0B8Q385</accession>
<organism evidence="1 2">
    <name type="scientific">Vibrio ishigakensis</name>
    <dbReference type="NCBI Taxonomy" id="1481914"/>
    <lineage>
        <taxon>Bacteria</taxon>
        <taxon>Pseudomonadati</taxon>
        <taxon>Pseudomonadota</taxon>
        <taxon>Gammaproteobacteria</taxon>
        <taxon>Vibrionales</taxon>
        <taxon>Vibrionaceae</taxon>
        <taxon>Vibrio</taxon>
    </lineage>
</organism>
<reference evidence="1 2" key="1">
    <citation type="submission" date="2015-01" db="EMBL/GenBank/DDBJ databases">
        <title>Vibrio sp. C94 JCM 19241 whole genome shotgun sequence.</title>
        <authorList>
            <person name="Sawabe T."/>
            <person name="Meirelles P."/>
            <person name="Feng G."/>
            <person name="Sayaka M."/>
            <person name="Hattori M."/>
            <person name="Ohkuma M."/>
        </authorList>
    </citation>
    <scope>NUCLEOTIDE SEQUENCE [LARGE SCALE GENOMIC DNA]</scope>
    <source>
        <strain evidence="2">JCM 19241</strain>
    </source>
</reference>
<reference evidence="1 2" key="2">
    <citation type="submission" date="2015-01" db="EMBL/GenBank/DDBJ databases">
        <authorList>
            <consortium name="NBRP consortium"/>
            <person name="Sawabe T."/>
            <person name="Meirelles P."/>
            <person name="Feng G."/>
            <person name="Sayaka M."/>
            <person name="Hattori M."/>
            <person name="Ohkuma M."/>
        </authorList>
    </citation>
    <scope>NUCLEOTIDE SEQUENCE [LARGE SCALE GENOMIC DNA]</scope>
    <source>
        <strain evidence="2">JCM 19241</strain>
    </source>
</reference>